<accession>A0A285ZRW0</accession>
<evidence type="ECO:0000313" key="3">
    <source>
        <dbReference type="Proteomes" id="UP000219281"/>
    </source>
</evidence>
<dbReference type="RefSeq" id="WP_097128598.1">
    <property type="nucleotide sequence ID" value="NZ_OCMT01000001.1"/>
</dbReference>
<dbReference type="NCBIfam" id="TIGR01764">
    <property type="entry name" value="excise"/>
    <property type="match status" value="1"/>
</dbReference>
<dbReference type="Gene3D" id="1.10.1660.10">
    <property type="match status" value="1"/>
</dbReference>
<sequence>MENIILTSIDIDSLEKIIKNSVAAAIASSIPETTSKDNEQTFSISELAEYLKVTKATIHAYKKRGVFKFYQTGRTVYFIKSEVDAALKIENNKK</sequence>
<dbReference type="GO" id="GO:0003677">
    <property type="term" value="F:DNA binding"/>
    <property type="evidence" value="ECO:0007669"/>
    <property type="project" value="InterPro"/>
</dbReference>
<keyword evidence="3" id="KW-1185">Reference proteome</keyword>
<dbReference type="AlphaFoldDB" id="A0A285ZRW0"/>
<evidence type="ECO:0000313" key="2">
    <source>
        <dbReference type="EMBL" id="SOD12393.1"/>
    </source>
</evidence>
<dbReference type="Pfam" id="PF12728">
    <property type="entry name" value="HTH_17"/>
    <property type="match status" value="1"/>
</dbReference>
<dbReference type="EMBL" id="OCMT01000001">
    <property type="protein sequence ID" value="SOD12393.1"/>
    <property type="molecule type" value="Genomic_DNA"/>
</dbReference>
<name>A0A285ZRW0_9SPHI</name>
<evidence type="ECO:0000259" key="1">
    <source>
        <dbReference type="Pfam" id="PF12728"/>
    </source>
</evidence>
<dbReference type="OrthoDB" id="798073at2"/>
<dbReference type="Proteomes" id="UP000219281">
    <property type="component" value="Unassembled WGS sequence"/>
</dbReference>
<dbReference type="InterPro" id="IPR009061">
    <property type="entry name" value="DNA-bd_dom_put_sf"/>
</dbReference>
<protein>
    <submittedName>
        <fullName evidence="2">DNA binding domain-containing protein, excisionase family</fullName>
    </submittedName>
</protein>
<organism evidence="2 3">
    <name type="scientific">Pedobacter xixiisoli</name>
    <dbReference type="NCBI Taxonomy" id="1476464"/>
    <lineage>
        <taxon>Bacteria</taxon>
        <taxon>Pseudomonadati</taxon>
        <taxon>Bacteroidota</taxon>
        <taxon>Sphingobacteriia</taxon>
        <taxon>Sphingobacteriales</taxon>
        <taxon>Sphingobacteriaceae</taxon>
        <taxon>Pedobacter</taxon>
    </lineage>
</organism>
<dbReference type="InterPro" id="IPR041657">
    <property type="entry name" value="HTH_17"/>
</dbReference>
<dbReference type="SUPFAM" id="SSF46955">
    <property type="entry name" value="Putative DNA-binding domain"/>
    <property type="match status" value="1"/>
</dbReference>
<dbReference type="InterPro" id="IPR010093">
    <property type="entry name" value="SinI_DNA-bd"/>
</dbReference>
<gene>
    <name evidence="2" type="ORF">SAMN06297358_0643</name>
</gene>
<proteinExistence type="predicted"/>
<reference evidence="3" key="1">
    <citation type="submission" date="2017-09" db="EMBL/GenBank/DDBJ databases">
        <authorList>
            <person name="Varghese N."/>
            <person name="Submissions S."/>
        </authorList>
    </citation>
    <scope>NUCLEOTIDE SEQUENCE [LARGE SCALE GENOMIC DNA]</scope>
    <source>
        <strain evidence="3">CGMCC 1.12803</strain>
    </source>
</reference>
<feature type="domain" description="Helix-turn-helix" evidence="1">
    <location>
        <begin position="42"/>
        <end position="87"/>
    </location>
</feature>